<dbReference type="GO" id="GO:0008531">
    <property type="term" value="F:riboflavin kinase activity"/>
    <property type="evidence" value="ECO:0007669"/>
    <property type="project" value="UniProtKB-EC"/>
</dbReference>
<name>A0AAV4LUR1_BABCB</name>
<dbReference type="Pfam" id="PF01687">
    <property type="entry name" value="Flavokinase"/>
    <property type="match status" value="1"/>
</dbReference>
<dbReference type="SMART" id="SM00904">
    <property type="entry name" value="Flavokinase"/>
    <property type="match status" value="1"/>
</dbReference>
<dbReference type="InterPro" id="IPR023465">
    <property type="entry name" value="Riboflavin_kinase_dom_sf"/>
</dbReference>
<gene>
    <name evidence="9" type="ORF">BcabD6B2_34170</name>
</gene>
<evidence type="ECO:0000313" key="10">
    <source>
        <dbReference type="Proteomes" id="UP001497744"/>
    </source>
</evidence>
<evidence type="ECO:0000256" key="3">
    <source>
        <dbReference type="ARBA" id="ARBA00022630"/>
    </source>
</evidence>
<keyword evidence="7" id="KW-0067">ATP-binding</keyword>
<evidence type="ECO:0000256" key="2">
    <source>
        <dbReference type="ARBA" id="ARBA00012105"/>
    </source>
</evidence>
<accession>A0AAV4LUR1</accession>
<dbReference type="GO" id="GO:0009231">
    <property type="term" value="P:riboflavin biosynthetic process"/>
    <property type="evidence" value="ECO:0007669"/>
    <property type="project" value="InterPro"/>
</dbReference>
<dbReference type="AlphaFoldDB" id="A0AAV4LUR1"/>
<reference evidence="9 10" key="1">
    <citation type="submission" date="2021-06" db="EMBL/GenBank/DDBJ databases">
        <title>Genome sequence of Babesia caballi.</title>
        <authorList>
            <person name="Yamagishi J."/>
            <person name="Kidaka T."/>
            <person name="Ochi A."/>
        </authorList>
    </citation>
    <scope>NUCLEOTIDE SEQUENCE [LARGE SCALE GENOMIC DNA]</scope>
    <source>
        <strain evidence="9">USDA-D6B2</strain>
    </source>
</reference>
<evidence type="ECO:0000313" key="9">
    <source>
        <dbReference type="EMBL" id="GIX63982.1"/>
    </source>
</evidence>
<dbReference type="InterPro" id="IPR023468">
    <property type="entry name" value="Riboflavin_kinase"/>
</dbReference>
<comment type="caution">
    <text evidence="9">The sequence shown here is derived from an EMBL/GenBank/DDBJ whole genome shotgun (WGS) entry which is preliminary data.</text>
</comment>
<evidence type="ECO:0000256" key="7">
    <source>
        <dbReference type="ARBA" id="ARBA00022840"/>
    </source>
</evidence>
<keyword evidence="4" id="KW-0288">FMN</keyword>
<evidence type="ECO:0000259" key="8">
    <source>
        <dbReference type="SMART" id="SM00904"/>
    </source>
</evidence>
<dbReference type="Proteomes" id="UP001497744">
    <property type="component" value="Unassembled WGS sequence"/>
</dbReference>
<dbReference type="GO" id="GO:0009398">
    <property type="term" value="P:FMN biosynthetic process"/>
    <property type="evidence" value="ECO:0007669"/>
    <property type="project" value="TreeGrafter"/>
</dbReference>
<sequence>MTRNQCAAASKEIVVVVDAELCIVDTNTVLVNCLGTVANIQRRYIRSPWKVDDFDEKPRDGCGTEEVYGNQLREEEFEGDGKLNGDTPSAYHTLSGLAGEHALNGGDVTQLCHLSNDPIKAADELSNGFASKKTADVASSSCLACSKVKRGVYESRLRYSTQLVRDGKGHSRETIREALAAADVLLRHAGHCGSPRFASLSHCFSNSSVTFVFSDGRSKLHELQEQRLNNPLPVQQFVENIAVASYQREADHEWVNHPEECVKKLCSALLPDCNDYSATVVLVSNLPTAIERILKVSGAYSKNPTDIKIEVVHPEDVNAFTKACSQTKYILYPSESVILNRVINVLLPVQQSNVLWAQRNILTSSGKAEESQGDSGTTKVDLLCEPNLANFDALASAYLKFVQPVQLKGTVVKGFGRGAASLGIPTANLSCEYIPHLVPGVYFGTCWLTGNTEVEADVPLKTILSVGFNPHFDHATYSVEPYLYRTFKSSFVGQEIQLSIEGFLRTEAKFDSLQGLIAAIQRDVVEHKLITLGHNGGH</sequence>
<evidence type="ECO:0000256" key="1">
    <source>
        <dbReference type="ARBA" id="ARBA00005201"/>
    </source>
</evidence>
<evidence type="ECO:0000256" key="4">
    <source>
        <dbReference type="ARBA" id="ARBA00022643"/>
    </source>
</evidence>
<keyword evidence="5" id="KW-0808">Transferase</keyword>
<dbReference type="GO" id="GO:0005524">
    <property type="term" value="F:ATP binding"/>
    <property type="evidence" value="ECO:0007669"/>
    <property type="project" value="UniProtKB-KW"/>
</dbReference>
<dbReference type="RefSeq" id="XP_067716051.1">
    <property type="nucleotide sequence ID" value="XM_067859950.1"/>
</dbReference>
<dbReference type="PANTHER" id="PTHR22749">
    <property type="entry name" value="RIBOFLAVIN KINASE/FMN ADENYLYLTRANSFERASE"/>
    <property type="match status" value="1"/>
</dbReference>
<dbReference type="GeneID" id="94195463"/>
<dbReference type="InterPro" id="IPR015865">
    <property type="entry name" value="Riboflavin_kinase_bac/euk"/>
</dbReference>
<keyword evidence="6" id="KW-0547">Nucleotide-binding</keyword>
<keyword evidence="10" id="KW-1185">Reference proteome</keyword>
<evidence type="ECO:0000256" key="5">
    <source>
        <dbReference type="ARBA" id="ARBA00022679"/>
    </source>
</evidence>
<comment type="pathway">
    <text evidence="1">Cofactor biosynthesis; FMN biosynthesis; FMN from riboflavin (ATP route): step 1/1.</text>
</comment>
<feature type="domain" description="Riboflavin kinase" evidence="8">
    <location>
        <begin position="401"/>
        <end position="532"/>
    </location>
</feature>
<organism evidence="9 10">
    <name type="scientific">Babesia caballi</name>
    <dbReference type="NCBI Taxonomy" id="5871"/>
    <lineage>
        <taxon>Eukaryota</taxon>
        <taxon>Sar</taxon>
        <taxon>Alveolata</taxon>
        <taxon>Apicomplexa</taxon>
        <taxon>Aconoidasida</taxon>
        <taxon>Piroplasmida</taxon>
        <taxon>Babesiidae</taxon>
        <taxon>Babesia</taxon>
    </lineage>
</organism>
<dbReference type="Gene3D" id="2.40.30.30">
    <property type="entry name" value="Riboflavin kinase-like"/>
    <property type="match status" value="1"/>
</dbReference>
<proteinExistence type="predicted"/>
<dbReference type="SUPFAM" id="SSF82114">
    <property type="entry name" value="Riboflavin kinase-like"/>
    <property type="match status" value="1"/>
</dbReference>
<dbReference type="EMBL" id="BPLF01000003">
    <property type="protein sequence ID" value="GIX63982.1"/>
    <property type="molecule type" value="Genomic_DNA"/>
</dbReference>
<protein>
    <recommendedName>
        <fullName evidence="2">riboflavin kinase</fullName>
        <ecNumber evidence="2">2.7.1.26</ecNumber>
    </recommendedName>
</protein>
<dbReference type="PANTHER" id="PTHR22749:SF6">
    <property type="entry name" value="RIBOFLAVIN KINASE"/>
    <property type="match status" value="1"/>
</dbReference>
<keyword evidence="3" id="KW-0285">Flavoprotein</keyword>
<evidence type="ECO:0000256" key="6">
    <source>
        <dbReference type="ARBA" id="ARBA00022741"/>
    </source>
</evidence>
<dbReference type="EC" id="2.7.1.26" evidence="2"/>